<feature type="region of interest" description="Disordered" evidence="8">
    <location>
        <begin position="987"/>
        <end position="1037"/>
    </location>
</feature>
<dbReference type="AlphaFoldDB" id="A0A2G7FM23"/>
<keyword evidence="3 9" id="KW-1133">Transmembrane helix</keyword>
<comment type="caution">
    <text evidence="12">The sequence shown here is derived from an EMBL/GenBank/DDBJ whole genome shotgun (WGS) entry which is preliminary data.</text>
</comment>
<evidence type="ECO:0000259" key="10">
    <source>
        <dbReference type="Pfam" id="PF01529"/>
    </source>
</evidence>
<keyword evidence="5" id="KW-0564">Palmitate</keyword>
<organism evidence="12 13">
    <name type="scientific">Aspergillus arachidicola</name>
    <dbReference type="NCBI Taxonomy" id="656916"/>
    <lineage>
        <taxon>Eukaryota</taxon>
        <taxon>Fungi</taxon>
        <taxon>Dikarya</taxon>
        <taxon>Ascomycota</taxon>
        <taxon>Pezizomycotina</taxon>
        <taxon>Eurotiomycetes</taxon>
        <taxon>Eurotiomycetidae</taxon>
        <taxon>Eurotiales</taxon>
        <taxon>Aspergillaceae</taxon>
        <taxon>Aspergillus</taxon>
        <taxon>Aspergillus subgen. Circumdati</taxon>
    </lineage>
</organism>
<dbReference type="InterPro" id="IPR058348">
    <property type="entry name" value="DUF8035"/>
</dbReference>
<feature type="compositionally biased region" description="Basic and acidic residues" evidence="8">
    <location>
        <begin position="895"/>
        <end position="905"/>
    </location>
</feature>
<feature type="compositionally biased region" description="Basic and acidic residues" evidence="8">
    <location>
        <begin position="825"/>
        <end position="837"/>
    </location>
</feature>
<keyword evidence="13" id="KW-1185">Reference proteome</keyword>
<evidence type="ECO:0000259" key="11">
    <source>
        <dbReference type="Pfam" id="PF26118"/>
    </source>
</evidence>
<evidence type="ECO:0000256" key="2">
    <source>
        <dbReference type="ARBA" id="ARBA00022692"/>
    </source>
</evidence>
<dbReference type="Pfam" id="PF01529">
    <property type="entry name" value="DHHC"/>
    <property type="match status" value="1"/>
</dbReference>
<feature type="region of interest" description="Disordered" evidence="8">
    <location>
        <begin position="82"/>
        <end position="119"/>
    </location>
</feature>
<evidence type="ECO:0000256" key="8">
    <source>
        <dbReference type="SAM" id="MobiDB-lite"/>
    </source>
</evidence>
<name>A0A2G7FM23_9EURO</name>
<feature type="compositionally biased region" description="Basic residues" evidence="8">
    <location>
        <begin position="90"/>
        <end position="105"/>
    </location>
</feature>
<feature type="compositionally biased region" description="Basic residues" evidence="8">
    <location>
        <begin position="794"/>
        <end position="803"/>
    </location>
</feature>
<feature type="compositionally biased region" description="Basic and acidic residues" evidence="8">
    <location>
        <begin position="1019"/>
        <end position="1031"/>
    </location>
</feature>
<dbReference type="PANTHER" id="PTHR42081:SF1">
    <property type="entry name" value="ZINC FINGER PROTEIN DHHC DOMAIN CONTAINING PROTEIN"/>
    <property type="match status" value="1"/>
</dbReference>
<evidence type="ECO:0000256" key="3">
    <source>
        <dbReference type="ARBA" id="ARBA00022989"/>
    </source>
</evidence>
<dbReference type="EMBL" id="NEXV01000547">
    <property type="protein sequence ID" value="PIG81692.1"/>
    <property type="molecule type" value="Genomic_DNA"/>
</dbReference>
<feature type="compositionally biased region" description="Acidic residues" evidence="8">
    <location>
        <begin position="1004"/>
        <end position="1015"/>
    </location>
</feature>
<feature type="region of interest" description="Disordered" evidence="8">
    <location>
        <begin position="468"/>
        <end position="604"/>
    </location>
</feature>
<feature type="domain" description="DUF8035" evidence="11">
    <location>
        <begin position="925"/>
        <end position="978"/>
    </location>
</feature>
<evidence type="ECO:0000256" key="9">
    <source>
        <dbReference type="SAM" id="Phobius"/>
    </source>
</evidence>
<feature type="region of interest" description="Disordered" evidence="8">
    <location>
        <begin position="420"/>
        <end position="440"/>
    </location>
</feature>
<feature type="compositionally biased region" description="Low complexity" evidence="8">
    <location>
        <begin position="425"/>
        <end position="440"/>
    </location>
</feature>
<dbReference type="STRING" id="656916.A0A2G7FM23"/>
<feature type="compositionally biased region" description="Basic residues" evidence="8">
    <location>
        <begin position="724"/>
        <end position="733"/>
    </location>
</feature>
<keyword evidence="4 9" id="KW-0472">Membrane</keyword>
<evidence type="ECO:0000256" key="6">
    <source>
        <dbReference type="ARBA" id="ARBA00023288"/>
    </source>
</evidence>
<feature type="domain" description="Palmitoyltransferase DHHC" evidence="10">
    <location>
        <begin position="158"/>
        <end position="275"/>
    </location>
</feature>
<feature type="compositionally biased region" description="Polar residues" evidence="8">
    <location>
        <begin position="747"/>
        <end position="758"/>
    </location>
</feature>
<dbReference type="PROSITE" id="PS50216">
    <property type="entry name" value="DHHC"/>
    <property type="match status" value="1"/>
</dbReference>
<evidence type="ECO:0000313" key="12">
    <source>
        <dbReference type="EMBL" id="PIG81692.1"/>
    </source>
</evidence>
<feature type="compositionally biased region" description="Basic and acidic residues" evidence="8">
    <location>
        <begin position="734"/>
        <end position="746"/>
    </location>
</feature>
<dbReference type="GO" id="GO:0019706">
    <property type="term" value="F:protein-cysteine S-palmitoyltransferase activity"/>
    <property type="evidence" value="ECO:0007669"/>
    <property type="project" value="UniProtKB-EC"/>
</dbReference>
<feature type="compositionally biased region" description="Basic and acidic residues" evidence="8">
    <location>
        <begin position="987"/>
        <end position="1002"/>
    </location>
</feature>
<comment type="subcellular location">
    <subcellularLocation>
        <location evidence="1">Membrane</location>
        <topology evidence="1">Multi-pass membrane protein</topology>
    </subcellularLocation>
</comment>
<feature type="compositionally biased region" description="Basic and acidic residues" evidence="8">
    <location>
        <begin position="665"/>
        <end position="675"/>
    </location>
</feature>
<evidence type="ECO:0000256" key="7">
    <source>
        <dbReference type="ARBA" id="ARBA00048048"/>
    </source>
</evidence>
<sequence>MQSVPPIWKSTAMLMASSNIVDYLITPLPKYNRSSRVGAGIAIIVVYYVLLTPVVITYLRLLYNVIWNPGFLPRGSSYLPDQQNAEAPNAHRRNSKRRRKSHRKPGTVEKSNTSDEVDLERGVDHHAGGKAFPLNAEGLENFYTKDVFICQPDGRPIYCSTCCQYKTDRAHHCREVDRCVRKMDHFCPWVGGVVSETSFKFFIQFVFYTFLFCTFTLIVFAIFTAELRRETGEVNPHWAVGIGLSCLFGIFTLGMTLSSVQLAMYNLTTIENLNRRSAVWTLAIRVPKHMLSKLDPESRWAPTFRTITYPLPPMPLNTEATPEHQQYPPTGEHHVFAILQTLPGENPFDLADASLGNRQVEKVDTGERCFVFESNVAHLRIGVCTSPHCVRGIGIGPTTHHRPMSPSGSRMIDPMRASTGTVQLSSSYDPSSASRSAYSGYPSSGPYVVTAYDPRYFREGGLEAQRVSSKTYRDAGHSTKLRTEYEVRPRQRSNTTSAADTHLAPGRLHGPRAPPVITTNYRRSPSPLPSHDHHPVHSSSPRSHRRHPLSVSHIDYASDTGRLDPNDRVIMSPIVHSGYKEHEPSRRSRYPLTGGLRKGEDIDDYDAYSYTNPREQFEKDSAARLRHDRGSYWRERPLSLTGIDDPQLLSRSGPRSPKPPPSTRGFDRLEWDPRVRRPMQGSADSDADVASAHRRAGRRNPVHLHQEADEGYSSYRSDYEDAHRRRHRHRRHDSNRSSRHPYDDGASRSSITNEPASQGTTTGLGTAVLGGVHNDYESQRAERHRSHDHDTRERHSRPQRSSRRQVDSDSDAYTSDEGLRKHRREASARPKASRSDDSASGSERPRRRRSQQRPRPQDSSTTKEMIQIDRQEDKRAESTVSKDSETPPKGILKTPTDKFPEEPNPVREGVAPLKDAHKKGIPPGARWTKIDRRLVNPAALEAGRERFEERSDYVIVLRVLSKEEIQAYAVRTQEIRDARYRGYVQERRRRREEDKRRGRAVDDFSSDDEEDDDDSPGGVEDKPVEQHKMAEPVKSAG</sequence>
<feature type="transmembrane region" description="Helical" evidence="9">
    <location>
        <begin position="37"/>
        <end position="59"/>
    </location>
</feature>
<dbReference type="Proteomes" id="UP000231358">
    <property type="component" value="Unassembled WGS sequence"/>
</dbReference>
<proteinExistence type="predicted"/>
<evidence type="ECO:0000256" key="5">
    <source>
        <dbReference type="ARBA" id="ARBA00023139"/>
    </source>
</evidence>
<keyword evidence="6" id="KW-0449">Lipoprotein</keyword>
<feature type="compositionally biased region" description="Basic and acidic residues" evidence="8">
    <location>
        <begin position="774"/>
        <end position="793"/>
    </location>
</feature>
<comment type="catalytic activity">
    <reaction evidence="7">
        <text>L-cysteinyl-[protein] + hexadecanoyl-CoA = S-hexadecanoyl-L-cysteinyl-[protein] + CoA</text>
        <dbReference type="Rhea" id="RHEA:36683"/>
        <dbReference type="Rhea" id="RHEA-COMP:10131"/>
        <dbReference type="Rhea" id="RHEA-COMP:11032"/>
        <dbReference type="ChEBI" id="CHEBI:29950"/>
        <dbReference type="ChEBI" id="CHEBI:57287"/>
        <dbReference type="ChEBI" id="CHEBI:57379"/>
        <dbReference type="ChEBI" id="CHEBI:74151"/>
        <dbReference type="EC" id="2.3.1.225"/>
    </reaction>
</comment>
<evidence type="ECO:0000256" key="4">
    <source>
        <dbReference type="ARBA" id="ARBA00023136"/>
    </source>
</evidence>
<reference evidence="12 13" key="1">
    <citation type="submission" date="2017-05" db="EMBL/GenBank/DDBJ databases">
        <title>Genome sequence for an aflatoxigenic pathogen of Argentinian peanut, Aspergillus arachidicola.</title>
        <authorList>
            <person name="Moore G."/>
            <person name="Beltz S.B."/>
            <person name="Mack B.M."/>
        </authorList>
    </citation>
    <scope>NUCLEOTIDE SEQUENCE [LARGE SCALE GENOMIC DNA]</scope>
    <source>
        <strain evidence="12 13">CBS 117610</strain>
    </source>
</reference>
<dbReference type="PANTHER" id="PTHR42081">
    <property type="entry name" value="ZINC FINGER PROTEIN DHHC DOMAIN CONTAINING PROTEIN"/>
    <property type="match status" value="1"/>
</dbReference>
<gene>
    <name evidence="12" type="ORF">AARAC_010540</name>
</gene>
<feature type="region of interest" description="Disordered" evidence="8">
    <location>
        <begin position="637"/>
        <end position="924"/>
    </location>
</feature>
<feature type="transmembrane region" description="Helical" evidence="9">
    <location>
        <begin position="237"/>
        <end position="257"/>
    </location>
</feature>
<feature type="compositionally biased region" description="Basic and acidic residues" evidence="8">
    <location>
        <begin position="866"/>
        <end position="886"/>
    </location>
</feature>
<protein>
    <submittedName>
        <fullName evidence="12">Zinc finger protein DHHC domain containing protein</fullName>
    </submittedName>
</protein>
<evidence type="ECO:0000256" key="1">
    <source>
        <dbReference type="ARBA" id="ARBA00004141"/>
    </source>
</evidence>
<feature type="compositionally biased region" description="Basic and acidic residues" evidence="8">
    <location>
        <begin position="471"/>
        <end position="489"/>
    </location>
</feature>
<dbReference type="Pfam" id="PF26118">
    <property type="entry name" value="DUF8035"/>
    <property type="match status" value="1"/>
</dbReference>
<evidence type="ECO:0000313" key="13">
    <source>
        <dbReference type="Proteomes" id="UP000231358"/>
    </source>
</evidence>
<feature type="compositionally biased region" description="Low complexity" evidence="8">
    <location>
        <begin position="759"/>
        <end position="772"/>
    </location>
</feature>
<dbReference type="InterPro" id="IPR001594">
    <property type="entry name" value="Palmitoyltrfase_DHHC"/>
</dbReference>
<keyword evidence="2 9" id="KW-0812">Transmembrane</keyword>
<feature type="transmembrane region" description="Helical" evidence="9">
    <location>
        <begin position="201"/>
        <end position="225"/>
    </location>
</feature>
<dbReference type="GO" id="GO:0016020">
    <property type="term" value="C:membrane"/>
    <property type="evidence" value="ECO:0007669"/>
    <property type="project" value="UniProtKB-SubCell"/>
</dbReference>
<feature type="compositionally biased region" description="Basic residues" evidence="8">
    <location>
        <begin position="692"/>
        <end position="702"/>
    </location>
</feature>
<accession>A0A2G7FM23</accession>